<dbReference type="Gene3D" id="3.40.50.300">
    <property type="entry name" value="P-loop containing nucleotide triphosphate hydrolases"/>
    <property type="match status" value="1"/>
</dbReference>
<dbReference type="Gene3D" id="1.10.8.60">
    <property type="match status" value="1"/>
</dbReference>
<protein>
    <recommendedName>
        <fullName evidence="2">ATPase AAA-type core domain-containing protein</fullName>
    </recommendedName>
</protein>
<organism evidence="3 4">
    <name type="scientific">Heterodera schachtii</name>
    <name type="common">Sugarbeet cyst nematode worm</name>
    <name type="synonym">Tylenchus schachtii</name>
    <dbReference type="NCBI Taxonomy" id="97005"/>
    <lineage>
        <taxon>Eukaryota</taxon>
        <taxon>Metazoa</taxon>
        <taxon>Ecdysozoa</taxon>
        <taxon>Nematoda</taxon>
        <taxon>Chromadorea</taxon>
        <taxon>Rhabditida</taxon>
        <taxon>Tylenchina</taxon>
        <taxon>Tylenchomorpha</taxon>
        <taxon>Tylenchoidea</taxon>
        <taxon>Heteroderidae</taxon>
        <taxon>Heteroderinae</taxon>
        <taxon>Heterodera</taxon>
    </lineage>
</organism>
<comment type="caution">
    <text evidence="3">The sequence shown here is derived from an EMBL/GenBank/DDBJ whole genome shotgun (WGS) entry which is preliminary data.</text>
</comment>
<gene>
    <name evidence="3" type="ORF">niasHS_012911</name>
</gene>
<reference evidence="3 4" key="1">
    <citation type="submission" date="2024-10" db="EMBL/GenBank/DDBJ databases">
        <authorList>
            <person name="Kim D."/>
        </authorList>
    </citation>
    <scope>NUCLEOTIDE SEQUENCE [LARGE SCALE GENOMIC DNA]</scope>
    <source>
        <strain evidence="3">Taebaek</strain>
    </source>
</reference>
<dbReference type="InterPro" id="IPR027417">
    <property type="entry name" value="P-loop_NTPase"/>
</dbReference>
<dbReference type="PANTHER" id="PTHR23074:SF17">
    <property type="entry name" value="FIDGETIN-LIKE PROTEIN 1"/>
    <property type="match status" value="1"/>
</dbReference>
<evidence type="ECO:0000313" key="3">
    <source>
        <dbReference type="EMBL" id="KAL3077721.1"/>
    </source>
</evidence>
<keyword evidence="4" id="KW-1185">Reference proteome</keyword>
<sequence length="107" mass="12307">MLFQMAKIAQPSVIFIDEIDALLRRGTERRGKAQFLVEMDRLSSNSEFGVFVIGATGRPQEMDEDASGRFAKQIFIEMPDKKAREKMLGKIVEEHKNAFELRDEEIE</sequence>
<accession>A0ABD2IEM1</accession>
<evidence type="ECO:0000313" key="4">
    <source>
        <dbReference type="Proteomes" id="UP001620645"/>
    </source>
</evidence>
<dbReference type="InterPro" id="IPR050304">
    <property type="entry name" value="MT-severing_AAA_ATPase"/>
</dbReference>
<evidence type="ECO:0000259" key="2">
    <source>
        <dbReference type="Pfam" id="PF00004"/>
    </source>
</evidence>
<dbReference type="EMBL" id="JBICCN010000321">
    <property type="protein sequence ID" value="KAL3077721.1"/>
    <property type="molecule type" value="Genomic_DNA"/>
</dbReference>
<proteinExistence type="inferred from homology"/>
<dbReference type="SUPFAM" id="SSF52540">
    <property type="entry name" value="P-loop containing nucleoside triphosphate hydrolases"/>
    <property type="match status" value="1"/>
</dbReference>
<feature type="domain" description="ATPase AAA-type core" evidence="2">
    <location>
        <begin position="2"/>
        <end position="77"/>
    </location>
</feature>
<dbReference type="InterPro" id="IPR003959">
    <property type="entry name" value="ATPase_AAA_core"/>
</dbReference>
<dbReference type="Proteomes" id="UP001620645">
    <property type="component" value="Unassembled WGS sequence"/>
</dbReference>
<name>A0ABD2IEM1_HETSC</name>
<comment type="similarity">
    <text evidence="1">Belongs to the AAA ATPase family.</text>
</comment>
<evidence type="ECO:0000256" key="1">
    <source>
        <dbReference type="ARBA" id="ARBA00006914"/>
    </source>
</evidence>
<dbReference type="AlphaFoldDB" id="A0ABD2IEM1"/>
<dbReference type="Pfam" id="PF00004">
    <property type="entry name" value="AAA"/>
    <property type="match status" value="1"/>
</dbReference>
<dbReference type="PANTHER" id="PTHR23074">
    <property type="entry name" value="AAA DOMAIN-CONTAINING"/>
    <property type="match status" value="1"/>
</dbReference>